<organism evidence="2 3">
    <name type="scientific">Choiromyces venosus 120613-1</name>
    <dbReference type="NCBI Taxonomy" id="1336337"/>
    <lineage>
        <taxon>Eukaryota</taxon>
        <taxon>Fungi</taxon>
        <taxon>Dikarya</taxon>
        <taxon>Ascomycota</taxon>
        <taxon>Pezizomycotina</taxon>
        <taxon>Pezizomycetes</taxon>
        <taxon>Pezizales</taxon>
        <taxon>Tuberaceae</taxon>
        <taxon>Choiromyces</taxon>
    </lineage>
</organism>
<proteinExistence type="predicted"/>
<dbReference type="EMBL" id="ML120400">
    <property type="protein sequence ID" value="RPA97911.1"/>
    <property type="molecule type" value="Genomic_DNA"/>
</dbReference>
<evidence type="ECO:0000313" key="2">
    <source>
        <dbReference type="EMBL" id="RPA97911.1"/>
    </source>
</evidence>
<protein>
    <submittedName>
        <fullName evidence="2">Uncharacterized protein</fullName>
    </submittedName>
</protein>
<feature type="coiled-coil region" evidence="1">
    <location>
        <begin position="4"/>
        <end position="45"/>
    </location>
</feature>
<evidence type="ECO:0000313" key="3">
    <source>
        <dbReference type="Proteomes" id="UP000276215"/>
    </source>
</evidence>
<keyword evidence="3" id="KW-1185">Reference proteome</keyword>
<dbReference type="AlphaFoldDB" id="A0A3N4JMB1"/>
<gene>
    <name evidence="2" type="ORF">L873DRAFT_1809008</name>
</gene>
<sequence length="57" mass="6923">MPSRKDVLSRVERLESTYEEHRKAIEEQRTANEEQREIIEEQKKKGLKQINQDLRDL</sequence>
<reference evidence="2 3" key="1">
    <citation type="journal article" date="2018" name="Nat. Ecol. Evol.">
        <title>Pezizomycetes genomes reveal the molecular basis of ectomycorrhizal truffle lifestyle.</title>
        <authorList>
            <person name="Murat C."/>
            <person name="Payen T."/>
            <person name="Noel B."/>
            <person name="Kuo A."/>
            <person name="Morin E."/>
            <person name="Chen J."/>
            <person name="Kohler A."/>
            <person name="Krizsan K."/>
            <person name="Balestrini R."/>
            <person name="Da Silva C."/>
            <person name="Montanini B."/>
            <person name="Hainaut M."/>
            <person name="Levati E."/>
            <person name="Barry K.W."/>
            <person name="Belfiori B."/>
            <person name="Cichocki N."/>
            <person name="Clum A."/>
            <person name="Dockter R.B."/>
            <person name="Fauchery L."/>
            <person name="Guy J."/>
            <person name="Iotti M."/>
            <person name="Le Tacon F."/>
            <person name="Lindquist E.A."/>
            <person name="Lipzen A."/>
            <person name="Malagnac F."/>
            <person name="Mello A."/>
            <person name="Molinier V."/>
            <person name="Miyauchi S."/>
            <person name="Poulain J."/>
            <person name="Riccioni C."/>
            <person name="Rubini A."/>
            <person name="Sitrit Y."/>
            <person name="Splivallo R."/>
            <person name="Traeger S."/>
            <person name="Wang M."/>
            <person name="Zifcakova L."/>
            <person name="Wipf D."/>
            <person name="Zambonelli A."/>
            <person name="Paolocci F."/>
            <person name="Nowrousian M."/>
            <person name="Ottonello S."/>
            <person name="Baldrian P."/>
            <person name="Spatafora J.W."/>
            <person name="Henrissat B."/>
            <person name="Nagy L.G."/>
            <person name="Aury J.M."/>
            <person name="Wincker P."/>
            <person name="Grigoriev I.V."/>
            <person name="Bonfante P."/>
            <person name="Martin F.M."/>
        </authorList>
    </citation>
    <scope>NUCLEOTIDE SEQUENCE [LARGE SCALE GENOMIC DNA]</scope>
    <source>
        <strain evidence="2 3">120613-1</strain>
    </source>
</reference>
<dbReference type="Proteomes" id="UP000276215">
    <property type="component" value="Unassembled WGS sequence"/>
</dbReference>
<accession>A0A3N4JMB1</accession>
<keyword evidence="1" id="KW-0175">Coiled coil</keyword>
<name>A0A3N4JMB1_9PEZI</name>
<evidence type="ECO:0000256" key="1">
    <source>
        <dbReference type="SAM" id="Coils"/>
    </source>
</evidence>